<proteinExistence type="predicted"/>
<dbReference type="Gene3D" id="3.40.1260.10">
    <property type="entry name" value="DsrEFH-like"/>
    <property type="match status" value="1"/>
</dbReference>
<sequence length="95" mass="10526">MLHILTNTPDSSAFTQMQHAVGAQDTVLLVEEAVTAALNPTWSAWQHFHQRIYLLSEDLTSRGLANIAADNGLPTVDVDGFVVLTEQNEKTVTWY</sequence>
<gene>
    <name evidence="1" type="primary">dsrH</name>
    <name evidence="1" type="ORF">EI168_10345</name>
</gene>
<dbReference type="InterPro" id="IPR007215">
    <property type="entry name" value="Sulphur_relay_TusB/DsrH"/>
</dbReference>
<keyword evidence="2" id="KW-1185">Reference proteome</keyword>
<dbReference type="SUPFAM" id="SSF75169">
    <property type="entry name" value="DsrEFH-like"/>
    <property type="match status" value="1"/>
</dbReference>
<name>A0ABR9F206_9GAMM</name>
<organism evidence="1 2">
    <name type="scientific">Halomonas casei</name>
    <dbReference type="NCBI Taxonomy" id="2742613"/>
    <lineage>
        <taxon>Bacteria</taxon>
        <taxon>Pseudomonadati</taxon>
        <taxon>Pseudomonadota</taxon>
        <taxon>Gammaproteobacteria</taxon>
        <taxon>Oceanospirillales</taxon>
        <taxon>Halomonadaceae</taxon>
        <taxon>Halomonas</taxon>
    </lineage>
</organism>
<dbReference type="PANTHER" id="PTHR37526:SF1">
    <property type="entry name" value="PROTEIN TUSB"/>
    <property type="match status" value="1"/>
</dbReference>
<dbReference type="NCBIfam" id="TIGR03011">
    <property type="entry name" value="sulf_tusB_dsrH"/>
    <property type="match status" value="1"/>
</dbReference>
<protein>
    <submittedName>
        <fullName evidence="1">Sulfurtransferase complex subunit TusB</fullName>
    </submittedName>
</protein>
<evidence type="ECO:0000313" key="2">
    <source>
        <dbReference type="Proteomes" id="UP001645039"/>
    </source>
</evidence>
<dbReference type="RefSeq" id="WP_096279996.1">
    <property type="nucleotide sequence ID" value="NZ_CBCSBM010000006.1"/>
</dbReference>
<dbReference type="InterPro" id="IPR027396">
    <property type="entry name" value="DsrEFH-like"/>
</dbReference>
<accession>A0ABR9F206</accession>
<dbReference type="Proteomes" id="UP001645039">
    <property type="component" value="Unassembled WGS sequence"/>
</dbReference>
<dbReference type="EMBL" id="RRZD01000008">
    <property type="protein sequence ID" value="MBE0400503.1"/>
    <property type="molecule type" value="Genomic_DNA"/>
</dbReference>
<reference evidence="1 2" key="1">
    <citation type="submission" date="2020-07" db="EMBL/GenBank/DDBJ databases">
        <title>Halophilic bacteria isolated from french cheeses.</title>
        <authorList>
            <person name="Kothe C.I."/>
            <person name="Farah-Kraiem B."/>
            <person name="Renault P."/>
            <person name="Dridi B."/>
        </authorList>
    </citation>
    <scope>NUCLEOTIDE SEQUENCE [LARGE SCALE GENOMIC DNA]</scope>
    <source>
        <strain evidence="1 2">FME1</strain>
    </source>
</reference>
<dbReference type="PANTHER" id="PTHR37526">
    <property type="entry name" value="PROTEIN TUSB"/>
    <property type="match status" value="1"/>
</dbReference>
<evidence type="ECO:0000313" key="1">
    <source>
        <dbReference type="EMBL" id="MBE0400503.1"/>
    </source>
</evidence>
<dbReference type="Pfam" id="PF04077">
    <property type="entry name" value="DsrH"/>
    <property type="match status" value="1"/>
</dbReference>
<comment type="caution">
    <text evidence="1">The sequence shown here is derived from an EMBL/GenBank/DDBJ whole genome shotgun (WGS) entry which is preliminary data.</text>
</comment>